<accession>A0ABP0ZLV2</accession>
<keyword evidence="3" id="KW-1185">Reference proteome</keyword>
<evidence type="ECO:0000256" key="1">
    <source>
        <dbReference type="SAM" id="MobiDB-lite"/>
    </source>
</evidence>
<feature type="compositionally biased region" description="Polar residues" evidence="1">
    <location>
        <begin position="60"/>
        <end position="82"/>
    </location>
</feature>
<feature type="region of interest" description="Disordered" evidence="1">
    <location>
        <begin position="547"/>
        <end position="582"/>
    </location>
</feature>
<dbReference type="RefSeq" id="XP_066829509.1">
    <property type="nucleotide sequence ID" value="XM_066972585.1"/>
</dbReference>
<proteinExistence type="predicted"/>
<feature type="compositionally biased region" description="Acidic residues" evidence="1">
    <location>
        <begin position="785"/>
        <end position="807"/>
    </location>
</feature>
<feature type="region of interest" description="Disordered" evidence="1">
    <location>
        <begin position="225"/>
        <end position="247"/>
    </location>
</feature>
<dbReference type="EMBL" id="OZ022407">
    <property type="protein sequence ID" value="CAK9438347.1"/>
    <property type="molecule type" value="Genomic_DNA"/>
</dbReference>
<feature type="region of interest" description="Disordered" evidence="1">
    <location>
        <begin position="781"/>
        <end position="817"/>
    </location>
</feature>
<name>A0ABP0ZLV2_9ASCO</name>
<gene>
    <name evidence="2" type="ORF">LODBEIA_P25710</name>
</gene>
<evidence type="ECO:0000313" key="3">
    <source>
        <dbReference type="Proteomes" id="UP001497383"/>
    </source>
</evidence>
<feature type="compositionally biased region" description="Polar residues" evidence="1">
    <location>
        <begin position="107"/>
        <end position="117"/>
    </location>
</feature>
<sequence length="882" mass="98290">MDGYKTGNVRKLPSCPAPSPFEDQVYQKQEQQQRLQGQHHQDQSHSQTSLHSPLSSLHTVESQAYDSADYSSQSPHKMTQAQLRRLEVESASTASHPFYSSEVDHQYNGQSDQSPLDNGNNENDKNNYSKARLRYTRTNSRSSNDSFHTSPAKMRNSLVSPSEDSYGQQGPHRFSHFVIDQQNPLVAQRLDELSDVTSSLRIEEPLQQQQPESNAHRDEIENNYQIGKRTKTSHETASSGSGGGARLREISDSMNSLATIFSTRPDPKLEQLILSSSKRRNTNTSLRKTATSLFGRNRNKYKHRGYNNNRTSTVRVYHDASASASLASSSSSSHVAAAQTKAKAKAAVAAARAKARLSGSSSLQSSTSLIRRQNAIRSKQGSWVYRLKLRIRKFLSKFKFFSFKASSKRNASIKRSHSGKKYTGMKSNTLVRKQRENPQNKDIKRFASISISNPLNNPQLGRGAAQRVSGMDDDLKKQAGVVMVSNPFTTPPQTTATATAAPSPPLQQELSIEEITDESQGKLNHLSNYINQQEGDYIKSLNTKRANGSHSASITDSPDLPSPQVHGSPITPRLSLPAGSTTTTPALLASISGISSNGQFPAQQPPPVPPHRDTTYMTQTQFIKQQLMNQMYSRYTMHQLWQSYLRQVVCRRITLRCEINQFHKFVARKETGNMINAIFEQVRLEHDISRQTSVQDPESAQPPPTTAATKEATAAMVDQQGEGERAASIKASSVYSYSAQTDTTASTIDECHDATPKPPQDEEFCAKVLHRRSMLGEMLEYHSSDDDEQDEDEDEDDDEVEYEGEYDSEIRAPSSLERMNSIVSSRCGSEIFVKKYATMSRRHSKNIRDYQDDVSDVASQSSVLRRSHGRLHNLSQLSSLAG</sequence>
<reference evidence="2 3" key="1">
    <citation type="submission" date="2024-03" db="EMBL/GenBank/DDBJ databases">
        <authorList>
            <person name="Brejova B."/>
        </authorList>
    </citation>
    <scope>NUCLEOTIDE SEQUENCE [LARGE SCALE GENOMIC DNA]</scope>
    <source>
        <strain evidence="2 3">CBS 14171</strain>
    </source>
</reference>
<feature type="compositionally biased region" description="Polar residues" evidence="1">
    <location>
        <begin position="547"/>
        <end position="556"/>
    </location>
</feature>
<feature type="region of interest" description="Disordered" evidence="1">
    <location>
        <begin position="690"/>
        <end position="709"/>
    </location>
</feature>
<evidence type="ECO:0000313" key="2">
    <source>
        <dbReference type="EMBL" id="CAK9438347.1"/>
    </source>
</evidence>
<feature type="compositionally biased region" description="Polar residues" evidence="1">
    <location>
        <begin position="157"/>
        <end position="168"/>
    </location>
</feature>
<dbReference type="Proteomes" id="UP001497383">
    <property type="component" value="Chromosome 3"/>
</dbReference>
<feature type="compositionally biased region" description="Polar residues" evidence="1">
    <location>
        <begin position="136"/>
        <end position="149"/>
    </location>
</feature>
<organism evidence="2 3">
    <name type="scientific">Lodderomyces beijingensis</name>
    <dbReference type="NCBI Taxonomy" id="1775926"/>
    <lineage>
        <taxon>Eukaryota</taxon>
        <taxon>Fungi</taxon>
        <taxon>Dikarya</taxon>
        <taxon>Ascomycota</taxon>
        <taxon>Saccharomycotina</taxon>
        <taxon>Pichiomycetes</taxon>
        <taxon>Debaryomycetaceae</taxon>
        <taxon>Candida/Lodderomyces clade</taxon>
        <taxon>Lodderomyces</taxon>
    </lineage>
</organism>
<feature type="compositionally biased region" description="Low complexity" evidence="1">
    <location>
        <begin position="24"/>
        <end position="59"/>
    </location>
</feature>
<protein>
    <submittedName>
        <fullName evidence="2">Uncharacterized protein</fullName>
    </submittedName>
</protein>
<dbReference type="GeneID" id="92207767"/>
<feature type="region of interest" description="Disordered" evidence="1">
    <location>
        <begin position="1"/>
        <end position="170"/>
    </location>
</feature>